<feature type="transmembrane region" description="Helical" evidence="2">
    <location>
        <begin position="613"/>
        <end position="634"/>
    </location>
</feature>
<dbReference type="RefSeq" id="WP_101306178.1">
    <property type="nucleotide sequence ID" value="NZ_CP025299.1"/>
</dbReference>
<feature type="transmembrane region" description="Helical" evidence="2">
    <location>
        <begin position="580"/>
        <end position="601"/>
    </location>
</feature>
<name>A0A2K9D7I0_9MICO</name>
<feature type="transmembrane region" description="Helical" evidence="2">
    <location>
        <begin position="197"/>
        <end position="220"/>
    </location>
</feature>
<dbReference type="KEGG" id="mhos:CXR34_08960"/>
<keyword evidence="2" id="KW-1133">Transmembrane helix</keyword>
<feature type="transmembrane region" description="Helical" evidence="2">
    <location>
        <begin position="510"/>
        <end position="533"/>
    </location>
</feature>
<protein>
    <submittedName>
        <fullName evidence="4">Uncharacterized protein</fullName>
    </submittedName>
</protein>
<evidence type="ECO:0000256" key="2">
    <source>
        <dbReference type="SAM" id="Phobius"/>
    </source>
</evidence>
<keyword evidence="2" id="KW-0812">Transmembrane</keyword>
<accession>A0A2K9D7I0</accession>
<dbReference type="Proteomes" id="UP000233276">
    <property type="component" value="Chromosome"/>
</dbReference>
<evidence type="ECO:0000313" key="4">
    <source>
        <dbReference type="EMBL" id="AUG29565.1"/>
    </source>
</evidence>
<feature type="chain" id="PRO_5014959873" evidence="3">
    <location>
        <begin position="34"/>
        <end position="1239"/>
    </location>
</feature>
<reference evidence="4 5" key="1">
    <citation type="submission" date="2017-12" db="EMBL/GenBank/DDBJ databases">
        <title>Isolation and characterization of estrogens degradatiion strain Microbacterium hominis SJTG1.</title>
        <authorList>
            <person name="Xiong W."/>
            <person name="Yin C."/>
            <person name="Zheng D."/>
            <person name="Liang R."/>
        </authorList>
    </citation>
    <scope>NUCLEOTIDE SEQUENCE [LARGE SCALE GENOMIC DNA]</scope>
    <source>
        <strain evidence="4 5">SJTG1</strain>
    </source>
</reference>
<dbReference type="AlphaFoldDB" id="A0A2K9D7I0"/>
<organism evidence="4 5">
    <name type="scientific">Microbacterium hominis</name>
    <dbReference type="NCBI Taxonomy" id="162426"/>
    <lineage>
        <taxon>Bacteria</taxon>
        <taxon>Bacillati</taxon>
        <taxon>Actinomycetota</taxon>
        <taxon>Actinomycetes</taxon>
        <taxon>Micrococcales</taxon>
        <taxon>Microbacteriaceae</taxon>
        <taxon>Microbacterium</taxon>
    </lineage>
</organism>
<keyword evidence="2" id="KW-0472">Membrane</keyword>
<feature type="transmembrane region" description="Helical" evidence="2">
    <location>
        <begin position="159"/>
        <end position="185"/>
    </location>
</feature>
<feature type="transmembrane region" description="Helical" evidence="2">
    <location>
        <begin position="540"/>
        <end position="560"/>
    </location>
</feature>
<proteinExistence type="predicted"/>
<feature type="region of interest" description="Disordered" evidence="1">
    <location>
        <begin position="706"/>
        <end position="726"/>
    </location>
</feature>
<evidence type="ECO:0000256" key="3">
    <source>
        <dbReference type="SAM" id="SignalP"/>
    </source>
</evidence>
<evidence type="ECO:0000256" key="1">
    <source>
        <dbReference type="SAM" id="MobiDB-lite"/>
    </source>
</evidence>
<feature type="region of interest" description="Disordered" evidence="1">
    <location>
        <begin position="1217"/>
        <end position="1239"/>
    </location>
</feature>
<feature type="signal peptide" evidence="3">
    <location>
        <begin position="1"/>
        <end position="33"/>
    </location>
</feature>
<evidence type="ECO:0000313" key="5">
    <source>
        <dbReference type="Proteomes" id="UP000233276"/>
    </source>
</evidence>
<keyword evidence="3" id="KW-0732">Signal</keyword>
<dbReference type="EMBL" id="CP025299">
    <property type="protein sequence ID" value="AUG29565.1"/>
    <property type="molecule type" value="Genomic_DNA"/>
</dbReference>
<gene>
    <name evidence="4" type="ORF">CXR34_08960</name>
</gene>
<sequence>MISLLRRVTRFRFALGFAGAAVLLLMASPAAHATTGQPPSGATSASSRIVEAGWLIPDDYAPSDSTVNERTKNYISGTMMRTLNRWGDASNGFHTKYDGFIGSQLADMAQRNWNQGSAMAFGNWAMTVTSEFTQFAVNLDIINGLGAAMDGIAKTMLSALIGVTGGAGAGVLFGVIAILSVLLAIWRNSRGGLARMAREVGAVIAVIAVVFGIGITTLNYNPGQGDTYKPAPVSPGWFVKGVNDSITSLTALPAKTFVDGIEGAVWGNELRDSTLGGGLGCSKYTAAMSASFERGISATTTSSKSQVAIAQVTDSLWDSTGLYVWAKTQGGYQNPYAAKVYCRILDFRNGSSPRSNASMTYLAALNSGYGATATSLSNAITTDANLRAPFAPSSSENTTASIVAWAACKPTGFSGGRFSWAWEADWVGFKGGTGNMGFEMTGSNANDECQKWWEATSPTDSSGKATGGQDVPDIFDVKGDAGWISEHTATAAGTTQVRDFLNALTGVNPWGGTLGVVSYAGGAAMTMGAFAFIDVVVIIAKLFAAMFIIALWFVLIGAMFRPSEMKDRLGKTVNKFLGTAVFAALTTLILTFVVIFTRALIRIGIDIWGGGSIGSMLWSGLAPVLALVLVHIMFTKVFKLPSPVSLRGAQAWSKSGMSGALGAGVGAGVGSFMGTRLGSMAKGAAVRAGNAAVNAGLSKVSGGRLGGASGTRSAMAPSGSKPAGLSEELSARVDAGEQLTRKEQKTVDKTLAGLQADKTKRDWTLANEAAEDQKRLDAADLRSARREYRQEAGVAAPGDIAGAIAAGASGLAASVGAGARRAGVIVSDKTGLTALRSELGSRRAIRREAIAARRAGAAEQKTMREGMAAKGAASLAAANASAAAALTGAEAAAKRALWGASAVAGTASSAGAKLSAAAANGAAASQAVSMMGGSGGGAALAGAIAAGLGSGGGGASTTSPGSRAASSPIMVTDRSAPAAVTDVITPQVEATPVVQKRDVIVAAAGASHVRRVGGPVARVDVPAGTMVGDVRTVAPVRATAVGEPQVRVSASQIAKGGQPAGVSGRPTPVARGASIADAQSAVTPAVRRAASVINAPANAAHAARQQAWKAHDAAGEKVQQVVNTRTVQAALNDARVTRAAVGVGVDAVKGSAAYRGAEKAAQRAAATIAKGAARAAAGAQALSERKANNAAVLASYRSKRAALADAQQLAEDVVQHSGGAVRMKDEGNTPGSAQAKDEG</sequence>